<feature type="non-terminal residue" evidence="2">
    <location>
        <position position="1"/>
    </location>
</feature>
<reference evidence="2" key="1">
    <citation type="submission" date="2020-02" db="EMBL/GenBank/DDBJ databases">
        <authorList>
            <person name="Meier V. D."/>
        </authorList>
    </citation>
    <scope>NUCLEOTIDE SEQUENCE</scope>
    <source>
        <strain evidence="2">AVDCRST_MAG69</strain>
    </source>
</reference>
<feature type="compositionally biased region" description="Basic residues" evidence="1">
    <location>
        <begin position="112"/>
        <end position="122"/>
    </location>
</feature>
<feature type="compositionally biased region" description="Basic residues" evidence="1">
    <location>
        <begin position="347"/>
        <end position="389"/>
    </location>
</feature>
<feature type="compositionally biased region" description="Basic residues" evidence="1">
    <location>
        <begin position="297"/>
        <end position="309"/>
    </location>
</feature>
<sequence>AQLRRRGHRCRTGGRGGGRPSRRRRPRRRPRRGAPGRRRMRLLRLHALEGAAAPGRAPGREPADTGRGGGGHRQPLGAGGARPARSDHPRPRRRRAGPLARGQGDHASARQRPLHRRARGRGRREAPPGAPGRLRGDRQRSPPAADPRARREPPVDEPRGDHGQGGAGAPAGHGRRRGRLRDGAGLADAGLPGDVDRGREPDPVARGDLRLRARHGRADRAGRRRPDESAREAGGAHGFGRHRDPERRLGSGGRRAAGRGRAPTARRRARSRRGRRRRRRAAGDRRAPAGDRPALAVRHRRRQRPRPVHPHGQVPGADRHRSPARASQCHSACRRRRAVPAGDLHRPPGRRRRAHNPFGRRRGTRRHRRRRADVRQRRRIVLRTRRAGKHAGAGRPRPWRAGRRDVHGRRGRRDAARGDGRHRGRGAAGAPASRGARLPDAHGAVAPDHRRTARRDV</sequence>
<proteinExistence type="predicted"/>
<feature type="compositionally biased region" description="Gly residues" evidence="1">
    <location>
        <begin position="66"/>
        <end position="80"/>
    </location>
</feature>
<name>A0A6J4TBQ7_9ACTN</name>
<evidence type="ECO:0000313" key="2">
    <source>
        <dbReference type="EMBL" id="CAA9519023.1"/>
    </source>
</evidence>
<gene>
    <name evidence="2" type="ORF">AVDCRST_MAG69-2944</name>
</gene>
<organism evidence="2">
    <name type="scientific">uncultured Solirubrobacteraceae bacterium</name>
    <dbReference type="NCBI Taxonomy" id="1162706"/>
    <lineage>
        <taxon>Bacteria</taxon>
        <taxon>Bacillati</taxon>
        <taxon>Actinomycetota</taxon>
        <taxon>Thermoleophilia</taxon>
        <taxon>Solirubrobacterales</taxon>
        <taxon>Solirubrobacteraceae</taxon>
        <taxon>environmental samples</taxon>
    </lineage>
</organism>
<feature type="non-terminal residue" evidence="2">
    <location>
        <position position="457"/>
    </location>
</feature>
<feature type="compositionally biased region" description="Basic residues" evidence="1">
    <location>
        <begin position="264"/>
        <end position="280"/>
    </location>
</feature>
<evidence type="ECO:0000256" key="1">
    <source>
        <dbReference type="SAM" id="MobiDB-lite"/>
    </source>
</evidence>
<feature type="compositionally biased region" description="Basic residues" evidence="1">
    <location>
        <begin position="20"/>
        <end position="44"/>
    </location>
</feature>
<feature type="compositionally biased region" description="Low complexity" evidence="1">
    <location>
        <begin position="183"/>
        <end position="193"/>
    </location>
</feature>
<feature type="region of interest" description="Disordered" evidence="1">
    <location>
        <begin position="1"/>
        <end position="457"/>
    </location>
</feature>
<dbReference type="AlphaFoldDB" id="A0A6J4TBQ7"/>
<feature type="compositionally biased region" description="Basic residues" evidence="1">
    <location>
        <begin position="1"/>
        <end position="12"/>
    </location>
</feature>
<feature type="compositionally biased region" description="Basic and acidic residues" evidence="1">
    <location>
        <begin position="447"/>
        <end position="457"/>
    </location>
</feature>
<feature type="compositionally biased region" description="Basic and acidic residues" evidence="1">
    <location>
        <begin position="194"/>
        <end position="231"/>
    </location>
</feature>
<feature type="compositionally biased region" description="Basic and acidic residues" evidence="1">
    <location>
        <begin position="147"/>
        <end position="162"/>
    </location>
</feature>
<protein>
    <submittedName>
        <fullName evidence="2">PF00070 family, FAD-dependent NAD(P)-disulphide oxidoreductase</fullName>
    </submittedName>
</protein>
<feature type="compositionally biased region" description="Basic residues" evidence="1">
    <location>
        <begin position="397"/>
        <end position="412"/>
    </location>
</feature>
<dbReference type="EMBL" id="CADCVP010000321">
    <property type="protein sequence ID" value="CAA9519023.1"/>
    <property type="molecule type" value="Genomic_DNA"/>
</dbReference>
<accession>A0A6J4TBQ7</accession>